<dbReference type="InterPro" id="IPR002347">
    <property type="entry name" value="SDR_fam"/>
</dbReference>
<dbReference type="STRING" id="101127.A0A1X2GFY0"/>
<name>A0A1X2GFY0_9FUNG</name>
<dbReference type="EMBL" id="MCGT01000017">
    <property type="protein sequence ID" value="ORX52790.1"/>
    <property type="molecule type" value="Genomic_DNA"/>
</dbReference>
<evidence type="ECO:0000313" key="2">
    <source>
        <dbReference type="Proteomes" id="UP000242146"/>
    </source>
</evidence>
<feature type="non-terminal residue" evidence="1">
    <location>
        <position position="70"/>
    </location>
</feature>
<dbReference type="InterPro" id="IPR036291">
    <property type="entry name" value="NAD(P)-bd_dom_sf"/>
</dbReference>
<keyword evidence="2" id="KW-1185">Reference proteome</keyword>
<proteinExistence type="predicted"/>
<dbReference type="Gene3D" id="3.40.50.720">
    <property type="entry name" value="NAD(P)-binding Rossmann-like Domain"/>
    <property type="match status" value="1"/>
</dbReference>
<protein>
    <submittedName>
        <fullName evidence="1">NAD(P)-binding protein</fullName>
    </submittedName>
</protein>
<accession>A0A1X2GFY0</accession>
<evidence type="ECO:0000313" key="1">
    <source>
        <dbReference type="EMBL" id="ORX52790.1"/>
    </source>
</evidence>
<dbReference type="OrthoDB" id="5840532at2759"/>
<dbReference type="AlphaFoldDB" id="A0A1X2GFY0"/>
<sequence>RLSGKVAIVTGAASGIGYETAVLFAQQDAKVVCADLNDKGAEATVSKITELFGNGRAIAFKVDVSKEDQV</sequence>
<dbReference type="SUPFAM" id="SSF51735">
    <property type="entry name" value="NAD(P)-binding Rossmann-fold domains"/>
    <property type="match status" value="1"/>
</dbReference>
<organism evidence="1 2">
    <name type="scientific">Hesseltinella vesiculosa</name>
    <dbReference type="NCBI Taxonomy" id="101127"/>
    <lineage>
        <taxon>Eukaryota</taxon>
        <taxon>Fungi</taxon>
        <taxon>Fungi incertae sedis</taxon>
        <taxon>Mucoromycota</taxon>
        <taxon>Mucoromycotina</taxon>
        <taxon>Mucoromycetes</taxon>
        <taxon>Mucorales</taxon>
        <taxon>Cunninghamellaceae</taxon>
        <taxon>Hesseltinella</taxon>
    </lineage>
</organism>
<gene>
    <name evidence="1" type="ORF">DM01DRAFT_1263451</name>
</gene>
<dbReference type="Pfam" id="PF00106">
    <property type="entry name" value="adh_short"/>
    <property type="match status" value="1"/>
</dbReference>
<dbReference type="PANTHER" id="PTHR42820:SF1">
    <property type="entry name" value="SHORT-CHAIN DEHYDROGENASE_REDUCTASE FAMILY PROTEIN"/>
    <property type="match status" value="1"/>
</dbReference>
<comment type="caution">
    <text evidence="1">The sequence shown here is derived from an EMBL/GenBank/DDBJ whole genome shotgun (WGS) entry which is preliminary data.</text>
</comment>
<reference evidence="1 2" key="1">
    <citation type="submission" date="2016-07" db="EMBL/GenBank/DDBJ databases">
        <title>Pervasive Adenine N6-methylation of Active Genes in Fungi.</title>
        <authorList>
            <consortium name="DOE Joint Genome Institute"/>
            <person name="Mondo S.J."/>
            <person name="Dannebaum R.O."/>
            <person name="Kuo R.C."/>
            <person name="Labutti K."/>
            <person name="Haridas S."/>
            <person name="Kuo A."/>
            <person name="Salamov A."/>
            <person name="Ahrendt S.R."/>
            <person name="Lipzen A."/>
            <person name="Sullivan W."/>
            <person name="Andreopoulos W.B."/>
            <person name="Clum A."/>
            <person name="Lindquist E."/>
            <person name="Daum C."/>
            <person name="Ramamoorthy G.K."/>
            <person name="Gryganskyi A."/>
            <person name="Culley D."/>
            <person name="Magnuson J.K."/>
            <person name="James T.Y."/>
            <person name="O'Malley M.A."/>
            <person name="Stajich J.E."/>
            <person name="Spatafora J.W."/>
            <person name="Visel A."/>
            <person name="Grigoriev I.V."/>
        </authorList>
    </citation>
    <scope>NUCLEOTIDE SEQUENCE [LARGE SCALE GENOMIC DNA]</scope>
    <source>
        <strain evidence="1 2">NRRL 3301</strain>
    </source>
</reference>
<dbReference type="Proteomes" id="UP000242146">
    <property type="component" value="Unassembled WGS sequence"/>
</dbReference>
<dbReference type="PANTHER" id="PTHR42820">
    <property type="entry name" value="SHORT-CHAIN DEHYDROGENASE REDUCTASE"/>
    <property type="match status" value="1"/>
</dbReference>
<feature type="non-terminal residue" evidence="1">
    <location>
        <position position="1"/>
    </location>
</feature>